<feature type="domain" description="ABC transporter" evidence="5">
    <location>
        <begin position="6"/>
        <end position="239"/>
    </location>
</feature>
<evidence type="ECO:0000259" key="5">
    <source>
        <dbReference type="PROSITE" id="PS50893"/>
    </source>
</evidence>
<name>A0ABV3GHU9_MICGL</name>
<dbReference type="InterPro" id="IPR003593">
    <property type="entry name" value="AAA+_ATPase"/>
</dbReference>
<dbReference type="InterPro" id="IPR050319">
    <property type="entry name" value="ABC_transp_ATP-bind"/>
</dbReference>
<dbReference type="Pfam" id="PF00005">
    <property type="entry name" value="ABC_tran"/>
    <property type="match status" value="1"/>
</dbReference>
<evidence type="ECO:0000256" key="2">
    <source>
        <dbReference type="ARBA" id="ARBA00022448"/>
    </source>
</evidence>
<dbReference type="PANTHER" id="PTHR43776">
    <property type="entry name" value="TRANSPORT ATP-BINDING PROTEIN"/>
    <property type="match status" value="1"/>
</dbReference>
<comment type="caution">
    <text evidence="6">The sequence shown here is derived from an EMBL/GenBank/DDBJ whole genome shotgun (WGS) entry which is preliminary data.</text>
</comment>
<dbReference type="PANTHER" id="PTHR43776:SF7">
    <property type="entry name" value="D,D-DIPEPTIDE TRANSPORT ATP-BINDING PROTEIN DDPF-RELATED"/>
    <property type="match status" value="1"/>
</dbReference>
<dbReference type="CDD" id="cd03257">
    <property type="entry name" value="ABC_NikE_OppD_transporters"/>
    <property type="match status" value="1"/>
</dbReference>
<dbReference type="PROSITE" id="PS50893">
    <property type="entry name" value="ABC_TRANSPORTER_2"/>
    <property type="match status" value="1"/>
</dbReference>
<keyword evidence="7" id="KW-1185">Reference proteome</keyword>
<dbReference type="SMART" id="SM00382">
    <property type="entry name" value="AAA"/>
    <property type="match status" value="1"/>
</dbReference>
<comment type="similarity">
    <text evidence="1">Belongs to the ABC transporter superfamily.</text>
</comment>
<dbReference type="EMBL" id="JBFALK010000011">
    <property type="protein sequence ID" value="MEV0971218.1"/>
    <property type="molecule type" value="Genomic_DNA"/>
</dbReference>
<reference evidence="6 7" key="1">
    <citation type="submission" date="2024-06" db="EMBL/GenBank/DDBJ databases">
        <title>The Natural Products Discovery Center: Release of the First 8490 Sequenced Strains for Exploring Actinobacteria Biosynthetic Diversity.</title>
        <authorList>
            <person name="Kalkreuter E."/>
            <person name="Kautsar S.A."/>
            <person name="Yang D."/>
            <person name="Bader C.D."/>
            <person name="Teijaro C.N."/>
            <person name="Fluegel L."/>
            <person name="Davis C.M."/>
            <person name="Simpson J.R."/>
            <person name="Lauterbach L."/>
            <person name="Steele A.D."/>
            <person name="Gui C."/>
            <person name="Meng S."/>
            <person name="Li G."/>
            <person name="Viehrig K."/>
            <person name="Ye F."/>
            <person name="Su P."/>
            <person name="Kiefer A.F."/>
            <person name="Nichols A."/>
            <person name="Cepeda A.J."/>
            <person name="Yan W."/>
            <person name="Fan B."/>
            <person name="Jiang Y."/>
            <person name="Adhikari A."/>
            <person name="Zheng C.-J."/>
            <person name="Schuster L."/>
            <person name="Cowan T.M."/>
            <person name="Smanski M.J."/>
            <person name="Chevrette M.G."/>
            <person name="De Carvalho L.P.S."/>
            <person name="Shen B."/>
        </authorList>
    </citation>
    <scope>NUCLEOTIDE SEQUENCE [LARGE SCALE GENOMIC DNA]</scope>
    <source>
        <strain evidence="6 7">NPDC050100</strain>
    </source>
</reference>
<accession>A0ABV3GHU9</accession>
<evidence type="ECO:0000256" key="4">
    <source>
        <dbReference type="ARBA" id="ARBA00022840"/>
    </source>
</evidence>
<evidence type="ECO:0000256" key="3">
    <source>
        <dbReference type="ARBA" id="ARBA00022741"/>
    </source>
</evidence>
<keyword evidence="4 6" id="KW-0067">ATP-binding</keyword>
<keyword evidence="2" id="KW-0813">Transport</keyword>
<sequence>MAEPLLRVTDLRKSYGASWAVDGVTFEVDRGETLAIVGESGCGKSTLARCVARLAQPTSGSVRLDGLELATLSRRRLRPLRPRFQLVFQDPSTSLNPRWTVEEIVREPLRLQGVRGDVPGLLSEVGLDPGLAGRHPHQLSGGQRQRVGIARALALSPDLLVLDEPVTALDVSVQAQIINLLLRLQEERGLGYLFISHDLAVVSAVAHRIAVMHAGRLVETGPAEQVLGRPSHDYTRALVAAVPGA</sequence>
<dbReference type="InterPro" id="IPR027417">
    <property type="entry name" value="P-loop_NTPase"/>
</dbReference>
<dbReference type="RefSeq" id="WP_358135274.1">
    <property type="nucleotide sequence ID" value="NZ_JBFALK010000011.1"/>
</dbReference>
<gene>
    <name evidence="6" type="ORF">AB0I59_21525</name>
</gene>
<evidence type="ECO:0000256" key="1">
    <source>
        <dbReference type="ARBA" id="ARBA00005417"/>
    </source>
</evidence>
<proteinExistence type="inferred from homology"/>
<protein>
    <submittedName>
        <fullName evidence="6">ATP-binding cassette domain-containing protein</fullName>
    </submittedName>
</protein>
<dbReference type="PROSITE" id="PS00211">
    <property type="entry name" value="ABC_TRANSPORTER_1"/>
    <property type="match status" value="1"/>
</dbReference>
<dbReference type="GO" id="GO:0005524">
    <property type="term" value="F:ATP binding"/>
    <property type="evidence" value="ECO:0007669"/>
    <property type="project" value="UniProtKB-KW"/>
</dbReference>
<evidence type="ECO:0000313" key="6">
    <source>
        <dbReference type="EMBL" id="MEV0971218.1"/>
    </source>
</evidence>
<dbReference type="SUPFAM" id="SSF52540">
    <property type="entry name" value="P-loop containing nucleoside triphosphate hydrolases"/>
    <property type="match status" value="1"/>
</dbReference>
<dbReference type="InterPro" id="IPR017871">
    <property type="entry name" value="ABC_transporter-like_CS"/>
</dbReference>
<evidence type="ECO:0000313" key="7">
    <source>
        <dbReference type="Proteomes" id="UP001551675"/>
    </source>
</evidence>
<dbReference type="InterPro" id="IPR003439">
    <property type="entry name" value="ABC_transporter-like_ATP-bd"/>
</dbReference>
<keyword evidence="3" id="KW-0547">Nucleotide-binding</keyword>
<dbReference type="Proteomes" id="UP001551675">
    <property type="component" value="Unassembled WGS sequence"/>
</dbReference>
<dbReference type="Gene3D" id="3.40.50.300">
    <property type="entry name" value="P-loop containing nucleotide triphosphate hydrolases"/>
    <property type="match status" value="1"/>
</dbReference>
<organism evidence="6 7">
    <name type="scientific">Microtetraspora glauca</name>
    <dbReference type="NCBI Taxonomy" id="1996"/>
    <lineage>
        <taxon>Bacteria</taxon>
        <taxon>Bacillati</taxon>
        <taxon>Actinomycetota</taxon>
        <taxon>Actinomycetes</taxon>
        <taxon>Streptosporangiales</taxon>
        <taxon>Streptosporangiaceae</taxon>
        <taxon>Microtetraspora</taxon>
    </lineage>
</organism>